<dbReference type="EMBL" id="KZ305101">
    <property type="protein sequence ID" value="PIA26962.1"/>
    <property type="molecule type" value="Genomic_DNA"/>
</dbReference>
<proteinExistence type="predicted"/>
<feature type="coiled-coil region" evidence="1">
    <location>
        <begin position="123"/>
        <end position="157"/>
    </location>
</feature>
<evidence type="ECO:0000313" key="5">
    <source>
        <dbReference type="Proteomes" id="UP000230069"/>
    </source>
</evidence>
<dbReference type="OrthoDB" id="549883at2759"/>
<dbReference type="STRING" id="218851.A0A2G5C6N9"/>
<dbReference type="Pfam" id="PF07223">
    <property type="entry name" value="DUF1421"/>
    <property type="match status" value="1"/>
</dbReference>
<reference evidence="4 5" key="1">
    <citation type="submission" date="2017-09" db="EMBL/GenBank/DDBJ databases">
        <title>WGS assembly of Aquilegia coerulea Goldsmith.</title>
        <authorList>
            <person name="Hodges S."/>
            <person name="Kramer E."/>
            <person name="Nordborg M."/>
            <person name="Tomkins J."/>
            <person name="Borevitz J."/>
            <person name="Derieg N."/>
            <person name="Yan J."/>
            <person name="Mihaltcheva S."/>
            <person name="Hayes R.D."/>
            <person name="Rokhsar D."/>
        </authorList>
    </citation>
    <scope>NUCLEOTIDE SEQUENCE [LARGE SCALE GENOMIC DNA]</scope>
    <source>
        <strain evidence="5">cv. Goldsmith</strain>
    </source>
</reference>
<dbReference type="InParanoid" id="A0A2G5C6N9"/>
<feature type="compositionally biased region" description="Polar residues" evidence="2">
    <location>
        <begin position="240"/>
        <end position="249"/>
    </location>
</feature>
<dbReference type="FunCoup" id="A0A2G5C6N9">
    <property type="interactions" value="577"/>
</dbReference>
<feature type="region of interest" description="Disordered" evidence="2">
    <location>
        <begin position="174"/>
        <end position="249"/>
    </location>
</feature>
<feature type="compositionally biased region" description="Polar residues" evidence="2">
    <location>
        <begin position="398"/>
        <end position="420"/>
    </location>
</feature>
<feature type="compositionally biased region" description="Low complexity" evidence="2">
    <location>
        <begin position="317"/>
        <end position="346"/>
    </location>
</feature>
<keyword evidence="1" id="KW-0175">Coiled coil</keyword>
<keyword evidence="5" id="KW-1185">Reference proteome</keyword>
<name>A0A2G5C6N9_AQUCA</name>
<feature type="compositionally biased region" description="Polar residues" evidence="2">
    <location>
        <begin position="275"/>
        <end position="305"/>
    </location>
</feature>
<sequence length="550" mass="61007">MASGGRSGGGGSKGFDFNTDDVLCSYDDFGNQENASNGKQTDSVVDGINSGKDYRESKMGRSTYLPAYNQSEDLPHQELISTVEKTMKKYADNLLRFLEGISSRLSQLELYCYNLEKSVGEMRSDLLRENREADSKLSSLEKHLQEVHRAIQILRDKQELADAQKELAKLHLVHKESSTGGQSPQKEEVVTPSASDLKKLDSPPEVQKQQLALALPHQLNPPTSQPPRNMEQHLPMGPSPQVSSQNVHLQAQPSYYPQQNQLPAPALQAQHPQDRYSQVDPQYQRPQMQTSQPAPQQLQSHVSQVQPVHAISPYQQQWPQQYPQQVQQQQQLQQSSPAQVVPQTPSAYPPYPPTQSVNPSPETFSSSMPMQVTLSGITQQGVGRPETVNYGYGGSNRPAVQQQPSQHNLQRPQQPPTLHNSFGPPLTDSTYPVGGSHSPQAPRQGYMVYDGEGGRASYPMQSHFQQAAYPPHVSSLQSSVPVRHLSPSPMMRSNPYNELVEKAVGMGYGRDFVVNVIQNMEESGQPMDFNSLLDRLNMHSSGGSQRAWSG</sequence>
<protein>
    <recommendedName>
        <fullName evidence="3">DUF1421 domain-containing protein</fullName>
    </recommendedName>
</protein>
<gene>
    <name evidence="4" type="ORF">AQUCO_08400017v1</name>
</gene>
<feature type="domain" description="DUF1421" evidence="3">
    <location>
        <begin position="496"/>
        <end position="540"/>
    </location>
</feature>
<dbReference type="AlphaFoldDB" id="A0A2G5C6N9"/>
<evidence type="ECO:0000256" key="2">
    <source>
        <dbReference type="SAM" id="MobiDB-lite"/>
    </source>
</evidence>
<dbReference type="InterPro" id="IPR010820">
    <property type="entry name" value="DUF1421"/>
</dbReference>
<evidence type="ECO:0000259" key="3">
    <source>
        <dbReference type="Pfam" id="PF07223"/>
    </source>
</evidence>
<dbReference type="PANTHER" id="PTHR31805">
    <property type="entry name" value="RECEPTOR-LIKE KINASE, PUTATIVE (DUF1421)-RELATED"/>
    <property type="match status" value="1"/>
</dbReference>
<dbReference type="Proteomes" id="UP000230069">
    <property type="component" value="Unassembled WGS sequence"/>
</dbReference>
<evidence type="ECO:0000313" key="4">
    <source>
        <dbReference type="EMBL" id="PIA26962.1"/>
    </source>
</evidence>
<feature type="region of interest" description="Disordered" evidence="2">
    <location>
        <begin position="264"/>
        <end position="305"/>
    </location>
</feature>
<accession>A0A2G5C6N9</accession>
<feature type="region of interest" description="Disordered" evidence="2">
    <location>
        <begin position="317"/>
        <end position="445"/>
    </location>
</feature>
<organism evidence="4 5">
    <name type="scientific">Aquilegia coerulea</name>
    <name type="common">Rocky mountain columbine</name>
    <dbReference type="NCBI Taxonomy" id="218851"/>
    <lineage>
        <taxon>Eukaryota</taxon>
        <taxon>Viridiplantae</taxon>
        <taxon>Streptophyta</taxon>
        <taxon>Embryophyta</taxon>
        <taxon>Tracheophyta</taxon>
        <taxon>Spermatophyta</taxon>
        <taxon>Magnoliopsida</taxon>
        <taxon>Ranunculales</taxon>
        <taxon>Ranunculaceae</taxon>
        <taxon>Thalictroideae</taxon>
        <taxon>Aquilegia</taxon>
    </lineage>
</organism>
<feature type="compositionally biased region" description="Polar residues" evidence="2">
    <location>
        <begin position="357"/>
        <end position="381"/>
    </location>
</feature>
<evidence type="ECO:0000256" key="1">
    <source>
        <dbReference type="SAM" id="Coils"/>
    </source>
</evidence>
<dbReference type="PANTHER" id="PTHR31805:SF16">
    <property type="entry name" value="FORMIN-LIKE PROTEIN (DUF1421)"/>
    <property type="match status" value="1"/>
</dbReference>